<dbReference type="PANTHER" id="PTHR33546:SF1">
    <property type="entry name" value="LARGE, MULTIFUNCTIONAL SECRETED PROTEIN"/>
    <property type="match status" value="1"/>
</dbReference>
<dbReference type="Pfam" id="PF00034">
    <property type="entry name" value="Cytochrom_C"/>
    <property type="match status" value="1"/>
</dbReference>
<proteinExistence type="predicted"/>
<keyword evidence="3 4" id="KW-0408">Iron</keyword>
<dbReference type="InterPro" id="IPR011042">
    <property type="entry name" value="6-blade_b-propeller_TolB-like"/>
</dbReference>
<dbReference type="SUPFAM" id="SSF50952">
    <property type="entry name" value="Soluble quinoprotein glucose dehydrogenase"/>
    <property type="match status" value="1"/>
</dbReference>
<dbReference type="EMBL" id="BKAG01000004">
    <property type="protein sequence ID" value="GEP41687.1"/>
    <property type="molecule type" value="Genomic_DNA"/>
</dbReference>
<keyword evidence="1 4" id="KW-0349">Heme</keyword>
<accession>A0A512M4L7</accession>
<name>A0A512M4L7_9BACT</name>
<feature type="chain" id="PRO_5021824397" evidence="5">
    <location>
        <begin position="19"/>
        <end position="827"/>
    </location>
</feature>
<dbReference type="GO" id="GO:0009055">
    <property type="term" value="F:electron transfer activity"/>
    <property type="evidence" value="ECO:0007669"/>
    <property type="project" value="InterPro"/>
</dbReference>
<feature type="signal peptide" evidence="5">
    <location>
        <begin position="1"/>
        <end position="18"/>
    </location>
</feature>
<keyword evidence="2 4" id="KW-0479">Metal-binding</keyword>
<gene>
    <name evidence="7" type="ORF">BGE01nite_09780</name>
</gene>
<evidence type="ECO:0000256" key="4">
    <source>
        <dbReference type="PROSITE-ProRule" id="PRU00433"/>
    </source>
</evidence>
<evidence type="ECO:0000256" key="1">
    <source>
        <dbReference type="ARBA" id="ARBA00022617"/>
    </source>
</evidence>
<dbReference type="GO" id="GO:0020037">
    <property type="term" value="F:heme binding"/>
    <property type="evidence" value="ECO:0007669"/>
    <property type="project" value="InterPro"/>
</dbReference>
<evidence type="ECO:0000256" key="3">
    <source>
        <dbReference type="ARBA" id="ARBA00023004"/>
    </source>
</evidence>
<dbReference type="PROSITE" id="PS51007">
    <property type="entry name" value="CYTC"/>
    <property type="match status" value="1"/>
</dbReference>
<dbReference type="Proteomes" id="UP000321577">
    <property type="component" value="Unassembled WGS sequence"/>
</dbReference>
<evidence type="ECO:0000313" key="7">
    <source>
        <dbReference type="EMBL" id="GEP41687.1"/>
    </source>
</evidence>
<keyword evidence="8" id="KW-1185">Reference proteome</keyword>
<dbReference type="Gene3D" id="2.120.10.30">
    <property type="entry name" value="TolB, C-terminal domain"/>
    <property type="match status" value="1"/>
</dbReference>
<evidence type="ECO:0000259" key="6">
    <source>
        <dbReference type="PROSITE" id="PS51007"/>
    </source>
</evidence>
<dbReference type="PANTHER" id="PTHR33546">
    <property type="entry name" value="LARGE, MULTIFUNCTIONAL SECRETED PROTEIN-RELATED"/>
    <property type="match status" value="1"/>
</dbReference>
<dbReference type="RefSeq" id="WP_146849142.1">
    <property type="nucleotide sequence ID" value="NZ_BKAG01000004.1"/>
</dbReference>
<dbReference type="Gene3D" id="1.10.760.10">
    <property type="entry name" value="Cytochrome c-like domain"/>
    <property type="match status" value="1"/>
</dbReference>
<evidence type="ECO:0000256" key="5">
    <source>
        <dbReference type="SAM" id="SignalP"/>
    </source>
</evidence>
<feature type="domain" description="Cytochrome c" evidence="6">
    <location>
        <begin position="680"/>
        <end position="818"/>
    </location>
</feature>
<dbReference type="NCBIfam" id="TIGR02603">
    <property type="entry name" value="CxxCH_TIGR02603"/>
    <property type="match status" value="1"/>
</dbReference>
<dbReference type="InterPro" id="IPR011041">
    <property type="entry name" value="Quinoprot_gluc/sorb_DH_b-prop"/>
</dbReference>
<dbReference type="InterPro" id="IPR009056">
    <property type="entry name" value="Cyt_c-like_dom"/>
</dbReference>
<dbReference type="AlphaFoldDB" id="A0A512M4L7"/>
<evidence type="ECO:0000313" key="8">
    <source>
        <dbReference type="Proteomes" id="UP000321577"/>
    </source>
</evidence>
<dbReference type="GO" id="GO:0046872">
    <property type="term" value="F:metal ion binding"/>
    <property type="evidence" value="ECO:0007669"/>
    <property type="project" value="UniProtKB-KW"/>
</dbReference>
<evidence type="ECO:0000256" key="2">
    <source>
        <dbReference type="ARBA" id="ARBA00022723"/>
    </source>
</evidence>
<dbReference type="InterPro" id="IPR036909">
    <property type="entry name" value="Cyt_c-like_dom_sf"/>
</dbReference>
<dbReference type="OrthoDB" id="174474at2"/>
<organism evidence="7 8">
    <name type="scientific">Brevifollis gellanilyticus</name>
    <dbReference type="NCBI Taxonomy" id="748831"/>
    <lineage>
        <taxon>Bacteria</taxon>
        <taxon>Pseudomonadati</taxon>
        <taxon>Verrucomicrobiota</taxon>
        <taxon>Verrucomicrobiia</taxon>
        <taxon>Verrucomicrobiales</taxon>
        <taxon>Verrucomicrobiaceae</taxon>
    </lineage>
</organism>
<protein>
    <submittedName>
        <fullName evidence="7">L-sorbosone dehydrogenase</fullName>
    </submittedName>
</protein>
<dbReference type="InterPro" id="IPR013427">
    <property type="entry name" value="Haem-bd_dom_put"/>
</dbReference>
<reference evidence="7 8" key="1">
    <citation type="submission" date="2019-07" db="EMBL/GenBank/DDBJ databases">
        <title>Whole genome shotgun sequence of Brevifollis gellanilyticus NBRC 108608.</title>
        <authorList>
            <person name="Hosoyama A."/>
            <person name="Uohara A."/>
            <person name="Ohji S."/>
            <person name="Ichikawa N."/>
        </authorList>
    </citation>
    <scope>NUCLEOTIDE SEQUENCE [LARGE SCALE GENOMIC DNA]</scope>
    <source>
        <strain evidence="7 8">NBRC 108608</strain>
    </source>
</reference>
<comment type="caution">
    <text evidence="7">The sequence shown here is derived from an EMBL/GenBank/DDBJ whole genome shotgun (WGS) entry which is preliminary data.</text>
</comment>
<dbReference type="SUPFAM" id="SSF46626">
    <property type="entry name" value="Cytochrome c"/>
    <property type="match status" value="1"/>
</dbReference>
<keyword evidence="5" id="KW-0732">Signal</keyword>
<sequence length="827" mass="91257">MTHRFLPLVLLASGFLHAQEAATPADKVKVAKGFKVELLYSVPKEQQGSWVAMTQDDKGRLICSDQYGAMYRITPPALDGSPGDTKVEKLSVDFGHCQGLLYAFGALYGIVNDDAYQGRGLYRCKDTNGDDQFDAVELLKAFPGKAGEHGPHGLVVGPDGNSIYCVSGNQTPVPPVDGSLVPQNWAEDQLQPMLLGRGFMRDVLAPGGWVAKTDPEGKKWELVNTGTRNTYDIAFNKGGDLFGFDADMEWDTSTPWYRPTRVCMMQSGGEFGWRTCSKKWPVRWEDSLPPVVDIGPGSPTGVAFGYGAKFPTKYSEALYICDWSYGKMYAVHLTPNGSGYTGVTEEFMSASPLPLTDIEVSKKDGAMYVSVGGRKVQSGLYRVTYVGEGSIVEDQGKLTGPSAENVLRKKLEAFHGKQDPKAVETAWPELANADRLIRFAARIAIEHQPLEQWQDKALNEKEPRTALTAIMALIRCTKNADLQPKIIAALNSIDLKSLKGISRNTLIRDYWLTVSRHGEPKDDLAKSIIDRLNPLFPTHDAGLDRDLCELLVMLGDKGIVAKAEPLVNGAPTQEEQIDYARILRMATTGWTKELRRDYFQWFLRAANYKGGASFDLFINEIKANAIATMTDAEKAEIKDVLDAKPEPKAPSFTLKPMQFVKAWTLPELEKSLGVGLEGNRNFANGRNMFGAATCFACHRFNNEGGAIGPDLTSVAGKYSPRDLLEHVLDPNKEISDQYGSTVFTKKDGSQVVGRIANMKENIMMVCTNMMDPNNFTNVDARDVVKTEESKISMMPPGLLFMLKEDDILDLLAYLLSKGNPEDPMFVK</sequence>